<evidence type="ECO:0000256" key="6">
    <source>
        <dbReference type="ARBA" id="ARBA00022723"/>
    </source>
</evidence>
<organism evidence="16">
    <name type="scientific">uncultured Sporomusa sp</name>
    <dbReference type="NCBI Taxonomy" id="307249"/>
    <lineage>
        <taxon>Bacteria</taxon>
        <taxon>Bacillati</taxon>
        <taxon>Bacillota</taxon>
        <taxon>Negativicutes</taxon>
        <taxon>Selenomonadales</taxon>
        <taxon>Sporomusaceae</taxon>
        <taxon>Sporomusa</taxon>
        <taxon>environmental samples</taxon>
    </lineage>
</organism>
<dbReference type="InterPro" id="IPR002226">
    <property type="entry name" value="Catalase_haem_BS"/>
</dbReference>
<keyword evidence="4 10" id="KW-0575">Peroxidase</keyword>
<dbReference type="PANTHER" id="PTHR42821">
    <property type="entry name" value="CATALASE"/>
    <property type="match status" value="1"/>
</dbReference>
<evidence type="ECO:0000256" key="12">
    <source>
        <dbReference type="PIRSR" id="PIRSR038927-2"/>
    </source>
</evidence>
<dbReference type="Gene3D" id="3.40.50.880">
    <property type="match status" value="1"/>
</dbReference>
<reference evidence="16" key="1">
    <citation type="submission" date="2016-08" db="EMBL/GenBank/DDBJ databases">
        <authorList>
            <person name="Seilhamer J.J."/>
        </authorList>
    </citation>
    <scope>NUCLEOTIDE SEQUENCE</scope>
    <source>
        <strain evidence="16">86</strain>
    </source>
</reference>
<dbReference type="PRINTS" id="PR00067">
    <property type="entry name" value="CATALASE"/>
</dbReference>
<evidence type="ECO:0000313" key="16">
    <source>
        <dbReference type="EMBL" id="SCM82534.1"/>
    </source>
</evidence>
<evidence type="ECO:0000256" key="11">
    <source>
        <dbReference type="PIRSR" id="PIRSR038927-1"/>
    </source>
</evidence>
<feature type="binding site" evidence="13">
    <location>
        <position position="168"/>
    </location>
    <ligand>
        <name>heme</name>
        <dbReference type="ChEBI" id="CHEBI:30413"/>
    </ligand>
</feature>
<evidence type="ECO:0000256" key="10">
    <source>
        <dbReference type="PIRNR" id="PIRNR038927"/>
    </source>
</evidence>
<dbReference type="GO" id="GO:0020037">
    <property type="term" value="F:heme binding"/>
    <property type="evidence" value="ECO:0007669"/>
    <property type="project" value="UniProtKB-UniRule"/>
</dbReference>
<feature type="binding site" evidence="13">
    <location>
        <position position="365"/>
    </location>
    <ligand>
        <name>heme</name>
        <dbReference type="ChEBI" id="CHEBI:30413"/>
    </ligand>
</feature>
<dbReference type="Pfam" id="PF06628">
    <property type="entry name" value="Catalase-rel"/>
    <property type="match status" value="1"/>
</dbReference>
<dbReference type="InterPro" id="IPR024712">
    <property type="entry name" value="Catalase_clade2"/>
</dbReference>
<evidence type="ECO:0000256" key="1">
    <source>
        <dbReference type="ARBA" id="ARBA00001971"/>
    </source>
</evidence>
<dbReference type="InterPro" id="IPR041399">
    <property type="entry name" value="Catalase_large_C"/>
</dbReference>
<dbReference type="Pfam" id="PF00199">
    <property type="entry name" value="Catalase"/>
    <property type="match status" value="1"/>
</dbReference>
<dbReference type="FunFam" id="2.40.180.10:FF:000003">
    <property type="entry name" value="Catalase"/>
    <property type="match status" value="1"/>
</dbReference>
<dbReference type="SUPFAM" id="SSF52317">
    <property type="entry name" value="Class I glutamine amidotransferase-like"/>
    <property type="match status" value="1"/>
</dbReference>
<dbReference type="GO" id="GO:0046872">
    <property type="term" value="F:metal ion binding"/>
    <property type="evidence" value="ECO:0007669"/>
    <property type="project" value="UniProtKB-KW"/>
</dbReference>
<dbReference type="SUPFAM" id="SSF56634">
    <property type="entry name" value="Heme-dependent catalase-like"/>
    <property type="match status" value="1"/>
</dbReference>
<dbReference type="Pfam" id="PF18011">
    <property type="entry name" value="Catalase_C"/>
    <property type="match status" value="1"/>
</dbReference>
<evidence type="ECO:0000256" key="13">
    <source>
        <dbReference type="PIRSR" id="PIRSR038927-3"/>
    </source>
</evidence>
<evidence type="ECO:0000256" key="14">
    <source>
        <dbReference type="RuleBase" id="RU000498"/>
    </source>
</evidence>
<comment type="function">
    <text evidence="10">Decomposes hydrogen peroxide into water and oxygen; serves to protect cells from the toxic effects of hydrogen peroxide.</text>
</comment>
<evidence type="ECO:0000256" key="3">
    <source>
        <dbReference type="ARBA" id="ARBA00012314"/>
    </source>
</evidence>
<dbReference type="SMART" id="SM01060">
    <property type="entry name" value="Catalase"/>
    <property type="match status" value="1"/>
</dbReference>
<dbReference type="InterPro" id="IPR020835">
    <property type="entry name" value="Catalase_sf"/>
</dbReference>
<dbReference type="CDD" id="cd08155">
    <property type="entry name" value="catalase_clade_2"/>
    <property type="match status" value="1"/>
</dbReference>
<keyword evidence="8 10" id="KW-0408">Iron</keyword>
<dbReference type="EMBL" id="FMJE01000005">
    <property type="protein sequence ID" value="SCM82534.1"/>
    <property type="molecule type" value="Genomic_DNA"/>
</dbReference>
<feature type="binding site" description="axial binding residue" evidence="12">
    <location>
        <position position="369"/>
    </location>
    <ligand>
        <name>heme</name>
        <dbReference type="ChEBI" id="CHEBI:30413"/>
    </ligand>
    <ligandPart>
        <name>Fe</name>
        <dbReference type="ChEBI" id="CHEBI:18248"/>
    </ligandPart>
</feature>
<evidence type="ECO:0000259" key="15">
    <source>
        <dbReference type="SMART" id="SM01060"/>
    </source>
</evidence>
<feature type="binding site" evidence="13">
    <location>
        <position position="376"/>
    </location>
    <ligand>
        <name>heme</name>
        <dbReference type="ChEBI" id="CHEBI:30413"/>
    </ligand>
</feature>
<name>A0A212LY55_9FIRM</name>
<dbReference type="PROSITE" id="PS00437">
    <property type="entry name" value="CATALASE_1"/>
    <property type="match status" value="1"/>
</dbReference>
<dbReference type="Gene3D" id="2.40.180.10">
    <property type="entry name" value="Catalase core domain"/>
    <property type="match status" value="1"/>
</dbReference>
<feature type="active site" evidence="11">
    <location>
        <position position="82"/>
    </location>
</feature>
<dbReference type="InterPro" id="IPR010582">
    <property type="entry name" value="Catalase_immune_responsive"/>
</dbReference>
<evidence type="ECO:0000256" key="4">
    <source>
        <dbReference type="ARBA" id="ARBA00022559"/>
    </source>
</evidence>
<sequence length="692" mass="77320">MEIAEWGVSMKQQNKNQKDLDLDAARVSHDSGYLTTNQGVGIGNTDDALKAGKRGPTLMEDFLFREKVTHFDHERIPERIVHARGSGAHGYFQVYKNLAHLTKAHFFSDPKLVTPVFVRFSTVAGFRGSADTVRDVRGFAVKFYTQEGNYDIVGNNMPVFFIQDAIKFPDLIHALKPEPNNEMPQAASAHDTFWDFVVNTPETMHNVMWLMSPRAVPKSYRMMEGFGINTFRLVNAKGEFNFVKFHWKPILGVHSLVWDEAQKAAGKDPDFNRRDLWENIENGNPAEFELGIQVLAPEDEFKFDFDILDCTKLWPEELIPVQKIGKMTLNQNPDNFFAETEQVAFCPANVVPGIDFTNDPMLQGRLFSYLDTQISRLGGPNFQQLPINRPLPKVNNNQRDGMHRMTIDKGQTSYYPNSLNMGEPHAARAGESHFEHYQEKVDGHIIRERSESFRDHYTQPALFWNSMSDWERKHIIDAFRFELGKCKNKNTHQKLVDMLGNVDPELAQKVAEGLGATPPANAANPTTVSSAALSMANTANSPKTRKVAILIGNGFDKAQFDAITSALTAAGACFDVVSCKLGPATAQDNSTVECTQTYTTTAAVFYDAVYIPGGSHIESLKGLADVQNFLGDTFNHYKTIGLSGEATAMLTLLRPGQNAEPGVICDLTGNMKSYTATFLEGLTQGRHFQRKL</sequence>
<keyword evidence="7 10" id="KW-0560">Oxidoreductase</keyword>
<keyword evidence="6 10" id="KW-0479">Metal-binding</keyword>
<dbReference type="InterPro" id="IPR024708">
    <property type="entry name" value="Catalase_AS"/>
</dbReference>
<dbReference type="PROSITE" id="PS00438">
    <property type="entry name" value="CATALASE_2"/>
    <property type="match status" value="1"/>
</dbReference>
<keyword evidence="9 10" id="KW-0376">Hydrogen peroxide</keyword>
<dbReference type="CDD" id="cd03132">
    <property type="entry name" value="GATase1_catalase"/>
    <property type="match status" value="1"/>
</dbReference>
<dbReference type="PANTHER" id="PTHR42821:SF1">
    <property type="entry name" value="CATALASE-B"/>
    <property type="match status" value="1"/>
</dbReference>
<dbReference type="Gene3D" id="1.20.1370.20">
    <property type="match status" value="1"/>
</dbReference>
<dbReference type="GO" id="GO:0042744">
    <property type="term" value="P:hydrogen peroxide catabolic process"/>
    <property type="evidence" value="ECO:0007669"/>
    <property type="project" value="UniProtKB-UniRule"/>
</dbReference>
<protein>
    <recommendedName>
        <fullName evidence="3 10">Catalase</fullName>
        <ecNumber evidence="3 10">1.11.1.6</ecNumber>
    </recommendedName>
</protein>
<comment type="catalytic activity">
    <reaction evidence="10 14">
        <text>2 H2O2 = O2 + 2 H2O</text>
        <dbReference type="Rhea" id="RHEA:20309"/>
        <dbReference type="ChEBI" id="CHEBI:15377"/>
        <dbReference type="ChEBI" id="CHEBI:15379"/>
        <dbReference type="ChEBI" id="CHEBI:16240"/>
        <dbReference type="EC" id="1.11.1.6"/>
    </reaction>
</comment>
<dbReference type="PIRSF" id="PIRSF038927">
    <property type="entry name" value="Catalase_clade2"/>
    <property type="match status" value="1"/>
</dbReference>
<dbReference type="AlphaFoldDB" id="A0A212LY55"/>
<proteinExistence type="inferred from homology"/>
<feature type="active site" evidence="11">
    <location>
        <position position="155"/>
    </location>
</feature>
<feature type="binding site" evidence="13">
    <location>
        <position position="119"/>
    </location>
    <ligand>
        <name>heme</name>
        <dbReference type="ChEBI" id="CHEBI:30413"/>
    </ligand>
</feature>
<dbReference type="InterPro" id="IPR029062">
    <property type="entry name" value="Class_I_gatase-like"/>
</dbReference>
<dbReference type="EC" id="1.11.1.6" evidence="3 10"/>
<gene>
    <name evidence="16" type="primary">katE</name>
    <name evidence="16" type="ORF">KL86SPO_50305</name>
</gene>
<dbReference type="InterPro" id="IPR018028">
    <property type="entry name" value="Catalase"/>
</dbReference>
<evidence type="ECO:0000256" key="2">
    <source>
        <dbReference type="ARBA" id="ARBA00010660"/>
    </source>
</evidence>
<keyword evidence="5 10" id="KW-0349">Heme</keyword>
<dbReference type="PROSITE" id="PS51402">
    <property type="entry name" value="CATALASE_3"/>
    <property type="match status" value="1"/>
</dbReference>
<comment type="similarity">
    <text evidence="2">Belongs to the catalase family. HPII subfamily.</text>
</comment>
<comment type="cofactor">
    <cofactor evidence="1 10 12">
        <name>heme</name>
        <dbReference type="ChEBI" id="CHEBI:30413"/>
    </cofactor>
</comment>
<evidence type="ECO:0000256" key="7">
    <source>
        <dbReference type="ARBA" id="ARBA00023002"/>
    </source>
</evidence>
<evidence type="ECO:0000256" key="9">
    <source>
        <dbReference type="ARBA" id="ARBA00023324"/>
    </source>
</evidence>
<feature type="domain" description="Catalase core" evidence="15">
    <location>
        <begin position="35"/>
        <end position="423"/>
    </location>
</feature>
<evidence type="ECO:0000256" key="5">
    <source>
        <dbReference type="ARBA" id="ARBA00022617"/>
    </source>
</evidence>
<dbReference type="InterPro" id="IPR011614">
    <property type="entry name" value="Catalase_core"/>
</dbReference>
<dbReference type="GO" id="GO:0004096">
    <property type="term" value="F:catalase activity"/>
    <property type="evidence" value="ECO:0007669"/>
    <property type="project" value="UniProtKB-UniRule"/>
</dbReference>
<feature type="binding site" evidence="13">
    <location>
        <position position="79"/>
    </location>
    <ligand>
        <name>heme</name>
        <dbReference type="ChEBI" id="CHEBI:30413"/>
    </ligand>
</feature>
<evidence type="ECO:0000256" key="8">
    <source>
        <dbReference type="ARBA" id="ARBA00023004"/>
    </source>
</evidence>
<dbReference type="GO" id="GO:0006979">
    <property type="term" value="P:response to oxidative stress"/>
    <property type="evidence" value="ECO:0007669"/>
    <property type="project" value="InterPro"/>
</dbReference>
<dbReference type="GO" id="GO:0005829">
    <property type="term" value="C:cytosol"/>
    <property type="evidence" value="ECO:0007669"/>
    <property type="project" value="TreeGrafter"/>
</dbReference>
<dbReference type="InterPro" id="IPR043156">
    <property type="entry name" value="Catalase_clade2_helical"/>
</dbReference>
<accession>A0A212LY55</accession>